<evidence type="ECO:0000313" key="5">
    <source>
        <dbReference type="EMBL" id="ULP40771.1"/>
    </source>
</evidence>
<evidence type="ECO:0000313" key="7">
    <source>
        <dbReference type="Proteomes" id="UP001055171"/>
    </source>
</evidence>
<dbReference type="Gene3D" id="3.40.630.30">
    <property type="match status" value="1"/>
</dbReference>
<dbReference type="PANTHER" id="PTHR43072:SF23">
    <property type="entry name" value="UPF0039 PROTEIN C11D3.02C"/>
    <property type="match status" value="1"/>
</dbReference>
<evidence type="ECO:0000256" key="1">
    <source>
        <dbReference type="ARBA" id="ARBA00022679"/>
    </source>
</evidence>
<dbReference type="Pfam" id="PF13420">
    <property type="entry name" value="Acetyltransf_4"/>
    <property type="match status" value="1"/>
</dbReference>
<dbReference type="Proteomes" id="UP000199251">
    <property type="component" value="Unassembled WGS sequence"/>
</dbReference>
<reference evidence="4 6" key="1">
    <citation type="submission" date="2015-03" db="EMBL/GenBank/DDBJ databases">
        <authorList>
            <person name="Urmite Genomes"/>
        </authorList>
    </citation>
    <scope>NUCLEOTIDE SEQUENCE [LARGE SCALE GENOMIC DNA]</scope>
    <source>
        <strain evidence="4 6">CSUR P1491</strain>
    </source>
</reference>
<accession>A0A0E4GZQ5</accession>
<evidence type="ECO:0000259" key="3">
    <source>
        <dbReference type="PROSITE" id="PS51186"/>
    </source>
</evidence>
<gene>
    <name evidence="4" type="ORF">BN1232_03657</name>
    <name evidence="5" type="ORF">MJO58_17745</name>
</gene>
<dbReference type="CDD" id="cd04301">
    <property type="entry name" value="NAT_SF"/>
    <property type="match status" value="1"/>
</dbReference>
<dbReference type="EMBL" id="CP092423">
    <property type="protein sequence ID" value="ULP40771.1"/>
    <property type="molecule type" value="Genomic_DNA"/>
</dbReference>
<dbReference type="RefSeq" id="WP_239720245.1">
    <property type="nucleotide sequence ID" value="NZ_CP092423.2"/>
</dbReference>
<dbReference type="EMBL" id="CTEE01000001">
    <property type="protein sequence ID" value="CQD16825.1"/>
    <property type="molecule type" value="Genomic_DNA"/>
</dbReference>
<evidence type="ECO:0000313" key="4">
    <source>
        <dbReference type="EMBL" id="CQD16825.1"/>
    </source>
</evidence>
<proteinExistence type="predicted"/>
<dbReference type="AlphaFoldDB" id="A0A0E4GZQ5"/>
<dbReference type="GO" id="GO:0016747">
    <property type="term" value="F:acyltransferase activity, transferring groups other than amino-acyl groups"/>
    <property type="evidence" value="ECO:0007669"/>
    <property type="project" value="InterPro"/>
</dbReference>
<protein>
    <submittedName>
        <fullName evidence="5">GNAT family N-acetyltransferase</fullName>
    </submittedName>
    <submittedName>
        <fullName evidence="4">Phosphinothricin N-acetyltransferase</fullName>
    </submittedName>
</protein>
<keyword evidence="7" id="KW-1185">Reference proteome</keyword>
<dbReference type="PROSITE" id="PS51186">
    <property type="entry name" value="GNAT"/>
    <property type="match status" value="1"/>
</dbReference>
<sequence>MTTQRNLDPRFAGKPSGCKTAGMQAISGTVRSATPQDAAACVAIYRPYVENTLISWELEAPSPDEMASRIANAQRAHEWLVLEHDDQVIGFAYGHALISLPSFSWSAETGIYISGDRHRAGWGRRLYAEVLHRLAERGYRRIFAGITQPNEASNAFHRSFGFEDIGAWPRVYFKNDRWHDVAWMQLDLGPGEPLGPPRPIG</sequence>
<evidence type="ECO:0000313" key="6">
    <source>
        <dbReference type="Proteomes" id="UP000199251"/>
    </source>
</evidence>
<dbReference type="PANTHER" id="PTHR43072">
    <property type="entry name" value="N-ACETYLTRANSFERASE"/>
    <property type="match status" value="1"/>
</dbReference>
<dbReference type="SUPFAM" id="SSF55729">
    <property type="entry name" value="Acyl-CoA N-acyltransferases (Nat)"/>
    <property type="match status" value="1"/>
</dbReference>
<feature type="domain" description="N-acetyltransferase" evidence="3">
    <location>
        <begin position="28"/>
        <end position="189"/>
    </location>
</feature>
<dbReference type="STRING" id="141349.BN1232_03657"/>
<evidence type="ECO:0000256" key="2">
    <source>
        <dbReference type="ARBA" id="ARBA00023315"/>
    </source>
</evidence>
<keyword evidence="2" id="KW-0012">Acyltransferase</keyword>
<dbReference type="Proteomes" id="UP001055171">
    <property type="component" value="Chromosome"/>
</dbReference>
<dbReference type="InterPro" id="IPR016181">
    <property type="entry name" value="Acyl_CoA_acyltransferase"/>
</dbReference>
<keyword evidence="1 4" id="KW-0808">Transferase</keyword>
<reference evidence="5" key="2">
    <citation type="submission" date="2022-08" db="EMBL/GenBank/DDBJ databases">
        <title>Complete genome sequence of 14 non-tuberculosis mycobacteria type-strains.</title>
        <authorList>
            <person name="Igarashi Y."/>
            <person name="Osugi A."/>
            <person name="Mitarai S."/>
        </authorList>
    </citation>
    <scope>NUCLEOTIDE SEQUENCE</scope>
    <source>
        <strain evidence="5">ATCC 51985</strain>
    </source>
</reference>
<name>A0A0E4GZQ5_MYCLN</name>
<organism evidence="4 6">
    <name type="scientific">Mycobacterium lentiflavum</name>
    <dbReference type="NCBI Taxonomy" id="141349"/>
    <lineage>
        <taxon>Bacteria</taxon>
        <taxon>Bacillati</taxon>
        <taxon>Actinomycetota</taxon>
        <taxon>Actinomycetes</taxon>
        <taxon>Mycobacteriales</taxon>
        <taxon>Mycobacteriaceae</taxon>
        <taxon>Mycobacterium</taxon>
        <taxon>Mycobacterium simiae complex</taxon>
    </lineage>
</organism>
<dbReference type="InterPro" id="IPR000182">
    <property type="entry name" value="GNAT_dom"/>
</dbReference>